<proteinExistence type="predicted"/>
<dbReference type="RefSeq" id="WP_192284271.1">
    <property type="nucleotide sequence ID" value="NZ_JBHSTT010000027.1"/>
</dbReference>
<evidence type="ECO:0000256" key="1">
    <source>
        <dbReference type="SAM" id="MobiDB-lite"/>
    </source>
</evidence>
<comment type="caution">
    <text evidence="2">The sequence shown here is derived from an EMBL/GenBank/DDBJ whole genome shotgun (WGS) entry which is preliminary data.</text>
</comment>
<evidence type="ECO:0000313" key="3">
    <source>
        <dbReference type="Proteomes" id="UP001596237"/>
    </source>
</evidence>
<dbReference type="EMBL" id="JBHSTT010000027">
    <property type="protein sequence ID" value="MFC6389343.1"/>
    <property type="molecule type" value="Genomic_DNA"/>
</dbReference>
<feature type="region of interest" description="Disordered" evidence="1">
    <location>
        <begin position="36"/>
        <end position="62"/>
    </location>
</feature>
<accession>A0ABW1WPP3</accession>
<organism evidence="2 3">
    <name type="scientific">Methylorubrum zatmanii</name>
    <dbReference type="NCBI Taxonomy" id="29429"/>
    <lineage>
        <taxon>Bacteria</taxon>
        <taxon>Pseudomonadati</taxon>
        <taxon>Pseudomonadota</taxon>
        <taxon>Alphaproteobacteria</taxon>
        <taxon>Hyphomicrobiales</taxon>
        <taxon>Methylobacteriaceae</taxon>
        <taxon>Methylorubrum</taxon>
    </lineage>
</organism>
<keyword evidence="3" id="KW-1185">Reference proteome</keyword>
<dbReference type="Proteomes" id="UP001596237">
    <property type="component" value="Unassembled WGS sequence"/>
</dbReference>
<name>A0ABW1WPP3_9HYPH</name>
<protein>
    <submittedName>
        <fullName evidence="2">Uncharacterized protein</fullName>
    </submittedName>
</protein>
<reference evidence="3" key="1">
    <citation type="journal article" date="2019" name="Int. J. Syst. Evol. Microbiol.">
        <title>The Global Catalogue of Microorganisms (GCM) 10K type strain sequencing project: providing services to taxonomists for standard genome sequencing and annotation.</title>
        <authorList>
            <consortium name="The Broad Institute Genomics Platform"/>
            <consortium name="The Broad Institute Genome Sequencing Center for Infectious Disease"/>
            <person name="Wu L."/>
            <person name="Ma J."/>
        </authorList>
    </citation>
    <scope>NUCLEOTIDE SEQUENCE [LARGE SCALE GENOMIC DNA]</scope>
    <source>
        <strain evidence="3">CCUG 36916</strain>
    </source>
</reference>
<sequence length="80" mass="8242">MSLDSGPQTARGPLSWSIKVTLILGLAATALAHHVAKPPDKPLPRQAARGPGDPEVTGSIGLHAGATRLDPCVLRGGMRE</sequence>
<gene>
    <name evidence="2" type="ORF">ACFQDP_08315</name>
</gene>
<evidence type="ECO:0000313" key="2">
    <source>
        <dbReference type="EMBL" id="MFC6389343.1"/>
    </source>
</evidence>